<gene>
    <name evidence="7" type="ORF">TPAC0785_LOCUS232</name>
</gene>
<evidence type="ECO:0000256" key="2">
    <source>
        <dbReference type="ARBA" id="ARBA00007168"/>
    </source>
</evidence>
<reference evidence="7" key="1">
    <citation type="submission" date="2021-01" db="EMBL/GenBank/DDBJ databases">
        <authorList>
            <person name="Corre E."/>
            <person name="Pelletier E."/>
            <person name="Niang G."/>
            <person name="Scheremetjew M."/>
            <person name="Finn R."/>
            <person name="Kale V."/>
            <person name="Holt S."/>
            <person name="Cochrane G."/>
            <person name="Meng A."/>
            <person name="Brown T."/>
            <person name="Cohen L."/>
        </authorList>
    </citation>
    <scope>NUCLEOTIDE SEQUENCE</scope>
    <source>
        <strain evidence="7">CCMP 1866</strain>
    </source>
</reference>
<feature type="transmembrane region" description="Helical" evidence="6">
    <location>
        <begin position="318"/>
        <end position="343"/>
    </location>
</feature>
<sequence>MSTGAVQPAGSIDTIPTKVNWQERRATDLGCAFLYLVALMAWFDIGFAMMGAEMEVFETDENGMITGWSQDVKTAGKECCTQIQNEVDTASNNYNENGGICMGLDTGRRLTEGNKFPIDGGMFDVFALRPEVPTVMIMSCIVMAVAWIMLLRSFAKTVVFGCEFVKIIALAYLGVECDNNPVFFAIALCYAIYIWCFKEKLKFAAKIIKHAANGLKENPAMFIALFTVKAFYVVQALLYIKFFEASMKVKEVAYVSRESVDYGQAVCSLGSQYTCEYSLGYDANHCDANGGVCEYPITGGVITECQIVEKAWVGSARWYLMAMWLWSVMFFTQFRLVIVANILGSWHWHPDNKPSPMQALQVASTKSFGTTSYSAIICAIVEKFYNETKWKWWQMVPPFLCYMGPYKLLCCLAGWCLKTCIQMLTKFSLIISVFTGDNFFGSAKKCYGIMKRHFVGGFITEASSKQIMTIFSLVMAIALCFSTWAWVDTLFGFKTIPGASDDLLWILWCLLASFCIYHPVLGLFFLSLLDSLMKSITSGDNAWKDWVSPLAAIFVGCIAKLFFDYMGGIFLDSIDVMFLCFAIDKDNNVDLSKSEFAAICVDIPGVITANPMTESKDPLLVQQPVQPGQFVAATGVPQQGQIEPFGAPGAGVQMMPMGGQPGMMPMAQQGMMPMAQPGMTPEQQLAQMQQQTAMMQQQMQQQQQMMMMAQQPQQATM</sequence>
<name>A0A7S2QW19_9STRA</name>
<evidence type="ECO:0000256" key="5">
    <source>
        <dbReference type="ARBA" id="ARBA00023136"/>
    </source>
</evidence>
<feature type="transmembrane region" description="Helical" evidence="6">
    <location>
        <begin position="550"/>
        <end position="571"/>
    </location>
</feature>
<feature type="transmembrane region" description="Helical" evidence="6">
    <location>
        <begin position="505"/>
        <end position="529"/>
    </location>
</feature>
<dbReference type="PANTHER" id="PTHR12385">
    <property type="entry name" value="CHOLINE TRANSPORTER-LIKE (SLC FAMILY 44)"/>
    <property type="match status" value="1"/>
</dbReference>
<evidence type="ECO:0000256" key="1">
    <source>
        <dbReference type="ARBA" id="ARBA00004141"/>
    </source>
</evidence>
<dbReference type="EMBL" id="HBHE01000370">
    <property type="protein sequence ID" value="CAD9652688.1"/>
    <property type="molecule type" value="Transcribed_RNA"/>
</dbReference>
<feature type="transmembrane region" description="Helical" evidence="6">
    <location>
        <begin position="32"/>
        <end position="52"/>
    </location>
</feature>
<feature type="transmembrane region" description="Helical" evidence="6">
    <location>
        <begin position="467"/>
        <end position="485"/>
    </location>
</feature>
<feature type="transmembrane region" description="Helical" evidence="6">
    <location>
        <begin position="132"/>
        <end position="151"/>
    </location>
</feature>
<comment type="subcellular location">
    <subcellularLocation>
        <location evidence="6">Cell membrane</location>
        <topology evidence="6">Multi-pass membrane protein</topology>
    </subcellularLocation>
    <subcellularLocation>
        <location evidence="1">Membrane</location>
        <topology evidence="1">Multi-pass membrane protein</topology>
    </subcellularLocation>
</comment>
<keyword evidence="3 6" id="KW-0812">Transmembrane</keyword>
<evidence type="ECO:0000313" key="7">
    <source>
        <dbReference type="EMBL" id="CAD9652688.1"/>
    </source>
</evidence>
<organism evidence="7">
    <name type="scientific">Triparma pacifica</name>
    <dbReference type="NCBI Taxonomy" id="91992"/>
    <lineage>
        <taxon>Eukaryota</taxon>
        <taxon>Sar</taxon>
        <taxon>Stramenopiles</taxon>
        <taxon>Ochrophyta</taxon>
        <taxon>Bolidophyceae</taxon>
        <taxon>Parmales</taxon>
        <taxon>Triparmaceae</taxon>
        <taxon>Triparma</taxon>
    </lineage>
</organism>
<feature type="transmembrane region" description="Helical" evidence="6">
    <location>
        <begin position="158"/>
        <end position="175"/>
    </location>
</feature>
<evidence type="ECO:0000256" key="6">
    <source>
        <dbReference type="RuleBase" id="RU368066"/>
    </source>
</evidence>
<dbReference type="GO" id="GO:0022857">
    <property type="term" value="F:transmembrane transporter activity"/>
    <property type="evidence" value="ECO:0007669"/>
    <property type="project" value="UniProtKB-UniRule"/>
</dbReference>
<dbReference type="InterPro" id="IPR007603">
    <property type="entry name" value="Choline_transptr-like"/>
</dbReference>
<evidence type="ECO:0000256" key="4">
    <source>
        <dbReference type="ARBA" id="ARBA00022989"/>
    </source>
</evidence>
<keyword evidence="4 6" id="KW-1133">Transmembrane helix</keyword>
<comment type="function">
    <text evidence="6">Choline transporter.</text>
</comment>
<evidence type="ECO:0000256" key="3">
    <source>
        <dbReference type="ARBA" id="ARBA00022692"/>
    </source>
</evidence>
<dbReference type="GO" id="GO:0005886">
    <property type="term" value="C:plasma membrane"/>
    <property type="evidence" value="ECO:0007669"/>
    <property type="project" value="UniProtKB-SubCell"/>
</dbReference>
<keyword evidence="5 6" id="KW-0472">Membrane</keyword>
<feature type="transmembrane region" description="Helical" evidence="6">
    <location>
        <begin position="219"/>
        <end position="240"/>
    </location>
</feature>
<protein>
    <recommendedName>
        <fullName evidence="6">Choline transporter-like protein</fullName>
    </recommendedName>
</protein>
<feature type="transmembrane region" description="Helical" evidence="6">
    <location>
        <begin position="181"/>
        <end position="198"/>
    </location>
</feature>
<dbReference type="AlphaFoldDB" id="A0A7S2QW19"/>
<proteinExistence type="inferred from homology"/>
<dbReference type="Pfam" id="PF04515">
    <property type="entry name" value="Choline_transpo"/>
    <property type="match status" value="1"/>
</dbReference>
<comment type="similarity">
    <text evidence="2 6">Belongs to the CTL (choline transporter-like) family.</text>
</comment>
<accession>A0A7S2QW19</accession>